<dbReference type="AlphaFoldDB" id="A0A1C7NFE6"/>
<reference evidence="1 2" key="1">
    <citation type="submission" date="2016-03" db="EMBL/GenBank/DDBJ databases">
        <title>Choanephora cucurbitarum.</title>
        <authorList>
            <person name="Min B."/>
            <person name="Park H."/>
            <person name="Park J.-H."/>
            <person name="Shin H.-D."/>
            <person name="Choi I.-G."/>
        </authorList>
    </citation>
    <scope>NUCLEOTIDE SEQUENCE [LARGE SCALE GENOMIC DNA]</scope>
    <source>
        <strain evidence="1 2">KUS-F28377</strain>
    </source>
</reference>
<organism evidence="1 2">
    <name type="scientific">Choanephora cucurbitarum</name>
    <dbReference type="NCBI Taxonomy" id="101091"/>
    <lineage>
        <taxon>Eukaryota</taxon>
        <taxon>Fungi</taxon>
        <taxon>Fungi incertae sedis</taxon>
        <taxon>Mucoromycota</taxon>
        <taxon>Mucoromycotina</taxon>
        <taxon>Mucoromycetes</taxon>
        <taxon>Mucorales</taxon>
        <taxon>Mucorineae</taxon>
        <taxon>Choanephoraceae</taxon>
        <taxon>Choanephoroideae</taxon>
        <taxon>Choanephora</taxon>
    </lineage>
</organism>
<accession>A0A1C7NFE6</accession>
<evidence type="ECO:0000313" key="2">
    <source>
        <dbReference type="Proteomes" id="UP000093000"/>
    </source>
</evidence>
<dbReference type="EMBL" id="LUGH01000219">
    <property type="protein sequence ID" value="OBZ87489.1"/>
    <property type="molecule type" value="Genomic_DNA"/>
</dbReference>
<protein>
    <submittedName>
        <fullName evidence="1">Uncharacterized protein</fullName>
    </submittedName>
</protein>
<keyword evidence="2" id="KW-1185">Reference proteome</keyword>
<dbReference type="Proteomes" id="UP000093000">
    <property type="component" value="Unassembled WGS sequence"/>
</dbReference>
<gene>
    <name evidence="1" type="ORF">A0J61_04471</name>
</gene>
<comment type="caution">
    <text evidence="1">The sequence shown here is derived from an EMBL/GenBank/DDBJ whole genome shotgun (WGS) entry which is preliminary data.</text>
</comment>
<name>A0A1C7NFE6_9FUNG</name>
<evidence type="ECO:0000313" key="1">
    <source>
        <dbReference type="EMBL" id="OBZ87489.1"/>
    </source>
</evidence>
<sequence>MPQKSSDYLTSIFQWISSASTVKDQRASLQDFQAKEDPHKANPRQQLLHSRNLKRSRRRSLWRTLPESDIIVYKDALS</sequence>
<dbReference type="InParanoid" id="A0A1C7NFE6"/>
<proteinExistence type="predicted"/>